<dbReference type="PROSITE" id="PS00455">
    <property type="entry name" value="AMP_BINDING"/>
    <property type="match status" value="1"/>
</dbReference>
<dbReference type="InterPro" id="IPR050237">
    <property type="entry name" value="ATP-dep_AMP-bd_enzyme"/>
</dbReference>
<comment type="caution">
    <text evidence="4">The sequence shown here is derived from an EMBL/GenBank/DDBJ whole genome shotgun (WGS) entry which is preliminary data.</text>
</comment>
<dbReference type="Pfam" id="PF13193">
    <property type="entry name" value="AMP-binding_C"/>
    <property type="match status" value="1"/>
</dbReference>
<dbReference type="SUPFAM" id="SSF56801">
    <property type="entry name" value="Acetyl-CoA synthetase-like"/>
    <property type="match status" value="1"/>
</dbReference>
<evidence type="ECO:0000313" key="4">
    <source>
        <dbReference type="EMBL" id="TDD50093.1"/>
    </source>
</evidence>
<evidence type="ECO:0000313" key="5">
    <source>
        <dbReference type="Proteomes" id="UP000294947"/>
    </source>
</evidence>
<keyword evidence="5" id="KW-1185">Reference proteome</keyword>
<dbReference type="RefSeq" id="WP_132486678.1">
    <property type="nucleotide sequence ID" value="NZ_SMKW01000022.1"/>
</dbReference>
<gene>
    <name evidence="4" type="ORF">E1288_17925</name>
</gene>
<dbReference type="PANTHER" id="PTHR43767">
    <property type="entry name" value="LONG-CHAIN-FATTY-ACID--COA LIGASE"/>
    <property type="match status" value="1"/>
</dbReference>
<feature type="domain" description="AMP-binding enzyme C-terminal" evidence="3">
    <location>
        <begin position="471"/>
        <end position="547"/>
    </location>
</feature>
<accession>A0A4R4YXE1</accession>
<name>A0A4R4YXE1_9PSEU</name>
<proteinExistence type="predicted"/>
<sequence length="569" mass="60740">MRNHEDIRAELTAPGAPFETVEVDIRGVRVRAWRNAPASLRAMVESSRAFGERDFLVHGDERVTYREHFQQVAGLAGQLVDEHGIRKGDRVAIAMRNFPEWPVAFFAAACAGAVVVPLNAWWSASELEFGLRDSGAKVLIADQERMDRLRDVLPGLGIAAIVARPTGPLPAGSRDIRDVAAAAELPDVDLGPEDDATIFYTSGTTGTPKGAFGTHRNICGNVTSVGYAAARALLRQGGSLADLAAAQAVPGTALVAVPFFHGTGCHSVLLGAFHRGATLVLMHKWDAATALELIERERVTQFTGVPAMLAQLYAHPEFARRDLTSLTAVGTGGAAAPPALVQRSAALLPGAAPANGYGLTETSSMTTANRGLDYLTKPDSIGLAVAICDVEVVDPVTEQRLPADEIGELRIKGANVVKGYWNRPDATADAITDGWLRSGDLARIDEEGFVYIVDRAKDMLIRGGENVYCAEVEAAIHEHPAVADCAVIGIPHDILGEEVGVLVQALAGTTLTAEALRAFLDGRIARFKIPAHVWLQEDELPRNASGKILKRQIRTELIRAVTAGESRHG</sequence>
<dbReference type="Pfam" id="PF00501">
    <property type="entry name" value="AMP-binding"/>
    <property type="match status" value="1"/>
</dbReference>
<feature type="transmembrane region" description="Helical" evidence="1">
    <location>
        <begin position="103"/>
        <end position="122"/>
    </location>
</feature>
<organism evidence="4 5">
    <name type="scientific">Saccharopolyspora elongata</name>
    <dbReference type="NCBI Taxonomy" id="2530387"/>
    <lineage>
        <taxon>Bacteria</taxon>
        <taxon>Bacillati</taxon>
        <taxon>Actinomycetota</taxon>
        <taxon>Actinomycetes</taxon>
        <taxon>Pseudonocardiales</taxon>
        <taxon>Pseudonocardiaceae</taxon>
        <taxon>Saccharopolyspora</taxon>
    </lineage>
</organism>
<keyword evidence="4" id="KW-0436">Ligase</keyword>
<dbReference type="InterPro" id="IPR025110">
    <property type="entry name" value="AMP-bd_C"/>
</dbReference>
<dbReference type="Gene3D" id="3.30.300.30">
    <property type="match status" value="1"/>
</dbReference>
<evidence type="ECO:0000259" key="2">
    <source>
        <dbReference type="Pfam" id="PF00501"/>
    </source>
</evidence>
<dbReference type="PANTHER" id="PTHR43767:SF12">
    <property type="entry name" value="AMP-DEPENDENT SYNTHETASE AND LIGASE"/>
    <property type="match status" value="1"/>
</dbReference>
<protein>
    <submittedName>
        <fullName evidence="4">Long-chain fatty acid--CoA ligase</fullName>
    </submittedName>
</protein>
<reference evidence="4 5" key="1">
    <citation type="submission" date="2019-03" db="EMBL/GenBank/DDBJ databases">
        <title>Draft genome sequences of novel Actinobacteria.</title>
        <authorList>
            <person name="Sahin N."/>
            <person name="Ay H."/>
            <person name="Saygin H."/>
        </authorList>
    </citation>
    <scope>NUCLEOTIDE SEQUENCE [LARGE SCALE GENOMIC DNA]</scope>
    <source>
        <strain evidence="4 5">7K502</strain>
    </source>
</reference>
<keyword evidence="1" id="KW-0812">Transmembrane</keyword>
<evidence type="ECO:0000256" key="1">
    <source>
        <dbReference type="SAM" id="Phobius"/>
    </source>
</evidence>
<dbReference type="OrthoDB" id="9803968at2"/>
<dbReference type="EMBL" id="SMKW01000022">
    <property type="protein sequence ID" value="TDD50093.1"/>
    <property type="molecule type" value="Genomic_DNA"/>
</dbReference>
<dbReference type="InterPro" id="IPR042099">
    <property type="entry name" value="ANL_N_sf"/>
</dbReference>
<keyword evidence="1" id="KW-1133">Transmembrane helix</keyword>
<dbReference type="GO" id="GO:0016877">
    <property type="term" value="F:ligase activity, forming carbon-sulfur bonds"/>
    <property type="evidence" value="ECO:0007669"/>
    <property type="project" value="UniProtKB-ARBA"/>
</dbReference>
<feature type="domain" description="AMP-dependent synthetase/ligase" evidence="2">
    <location>
        <begin position="46"/>
        <end position="421"/>
    </location>
</feature>
<dbReference type="InterPro" id="IPR000873">
    <property type="entry name" value="AMP-dep_synth/lig_dom"/>
</dbReference>
<keyword evidence="1" id="KW-0472">Membrane</keyword>
<dbReference type="Gene3D" id="3.40.50.12780">
    <property type="entry name" value="N-terminal domain of ligase-like"/>
    <property type="match status" value="1"/>
</dbReference>
<dbReference type="AlphaFoldDB" id="A0A4R4YXE1"/>
<dbReference type="InterPro" id="IPR045851">
    <property type="entry name" value="AMP-bd_C_sf"/>
</dbReference>
<evidence type="ECO:0000259" key="3">
    <source>
        <dbReference type="Pfam" id="PF13193"/>
    </source>
</evidence>
<dbReference type="Proteomes" id="UP000294947">
    <property type="component" value="Unassembled WGS sequence"/>
</dbReference>
<dbReference type="InterPro" id="IPR020845">
    <property type="entry name" value="AMP-binding_CS"/>
</dbReference>